<dbReference type="SUPFAM" id="SSF51182">
    <property type="entry name" value="RmlC-like cupins"/>
    <property type="match status" value="1"/>
</dbReference>
<comment type="caution">
    <text evidence="2">The sequence shown here is derived from an EMBL/GenBank/DDBJ whole genome shotgun (WGS) entry which is preliminary data.</text>
</comment>
<organism evidence="2 3">
    <name type="scientific">Affinibrenneria salicis</name>
    <dbReference type="NCBI Taxonomy" id="2590031"/>
    <lineage>
        <taxon>Bacteria</taxon>
        <taxon>Pseudomonadati</taxon>
        <taxon>Pseudomonadota</taxon>
        <taxon>Gammaproteobacteria</taxon>
        <taxon>Enterobacterales</taxon>
        <taxon>Pectobacteriaceae</taxon>
        <taxon>Affinibrenneria</taxon>
    </lineage>
</organism>
<dbReference type="EMBL" id="VYKJ01000008">
    <property type="protein sequence ID" value="KAA8998431.1"/>
    <property type="molecule type" value="Genomic_DNA"/>
</dbReference>
<sequence>MLLNAQASRSWHPTPYAGIEYSWLWRNPQGGGYALLRLDAGASLPRHRHPGREQIYVVDGRIMVNAQILNAGDHLILAEREAHQVQALTRAQYLAISEKEGVTLLPSEDTPD</sequence>
<name>A0A5J5FWW3_9GAMM</name>
<proteinExistence type="predicted"/>
<feature type="domain" description="ChrR-like cupin" evidence="1">
    <location>
        <begin position="7"/>
        <end position="88"/>
    </location>
</feature>
<dbReference type="Proteomes" id="UP000335415">
    <property type="component" value="Unassembled WGS sequence"/>
</dbReference>
<dbReference type="InterPro" id="IPR025979">
    <property type="entry name" value="ChrR-like_cupin_dom"/>
</dbReference>
<gene>
    <name evidence="2" type="ORF">FJU30_15615</name>
</gene>
<dbReference type="InterPro" id="IPR011051">
    <property type="entry name" value="RmlC_Cupin_sf"/>
</dbReference>
<evidence type="ECO:0000259" key="1">
    <source>
        <dbReference type="Pfam" id="PF12973"/>
    </source>
</evidence>
<dbReference type="InterPro" id="IPR014710">
    <property type="entry name" value="RmlC-like_jellyroll"/>
</dbReference>
<reference evidence="2 3" key="1">
    <citation type="submission" date="2019-09" db="EMBL/GenBank/DDBJ databases">
        <authorList>
            <person name="Li Y."/>
        </authorList>
    </citation>
    <scope>NUCLEOTIDE SEQUENCE [LARGE SCALE GENOMIC DNA]</scope>
    <source>
        <strain evidence="2 3">L3-3HA</strain>
    </source>
</reference>
<protein>
    <submittedName>
        <fullName evidence="2">Cupin domain-containing protein</fullName>
    </submittedName>
</protein>
<dbReference type="RefSeq" id="WP_150435909.1">
    <property type="nucleotide sequence ID" value="NZ_VYKJ01000008.1"/>
</dbReference>
<dbReference type="OrthoDB" id="9801227at2"/>
<evidence type="ECO:0000313" key="3">
    <source>
        <dbReference type="Proteomes" id="UP000335415"/>
    </source>
</evidence>
<keyword evidence="3" id="KW-1185">Reference proteome</keyword>
<dbReference type="AlphaFoldDB" id="A0A5J5FWW3"/>
<dbReference type="Pfam" id="PF12973">
    <property type="entry name" value="Cupin_7"/>
    <property type="match status" value="1"/>
</dbReference>
<accession>A0A5J5FWW3</accession>
<evidence type="ECO:0000313" key="2">
    <source>
        <dbReference type="EMBL" id="KAA8998431.1"/>
    </source>
</evidence>
<dbReference type="Gene3D" id="2.60.120.10">
    <property type="entry name" value="Jelly Rolls"/>
    <property type="match status" value="1"/>
</dbReference>